<gene>
    <name evidence="1" type="ORF">AKJ09_09824</name>
</gene>
<dbReference type="EMBL" id="CP012333">
    <property type="protein sequence ID" value="AKV03161.1"/>
    <property type="molecule type" value="Genomic_DNA"/>
</dbReference>
<dbReference type="Proteomes" id="UP000064967">
    <property type="component" value="Chromosome"/>
</dbReference>
<reference evidence="1 2" key="1">
    <citation type="submission" date="2015-08" db="EMBL/GenBank/DDBJ databases">
        <authorList>
            <person name="Babu N.S."/>
            <person name="Beckwith C.J."/>
            <person name="Beseler K.G."/>
            <person name="Brison A."/>
            <person name="Carone J.V."/>
            <person name="Caskin T.P."/>
            <person name="Diamond M."/>
            <person name="Durham M.E."/>
            <person name="Foxe J.M."/>
            <person name="Go M."/>
            <person name="Henderson B.A."/>
            <person name="Jones I.B."/>
            <person name="McGettigan J.A."/>
            <person name="Micheletti S.J."/>
            <person name="Nasrallah M.E."/>
            <person name="Ortiz D."/>
            <person name="Piller C.R."/>
            <person name="Privatt S.R."/>
            <person name="Schneider S.L."/>
            <person name="Sharp S."/>
            <person name="Smith T.C."/>
            <person name="Stanton J.D."/>
            <person name="Ullery H.E."/>
            <person name="Wilson R.J."/>
            <person name="Serrano M.G."/>
            <person name="Buck G."/>
            <person name="Lee V."/>
            <person name="Wang Y."/>
            <person name="Carvalho R."/>
            <person name="Voegtly L."/>
            <person name="Shi R."/>
            <person name="Duckworth R."/>
            <person name="Johnson A."/>
            <person name="Loviza R."/>
            <person name="Walstead R."/>
            <person name="Shah Z."/>
            <person name="Kiflezghi M."/>
            <person name="Wade K."/>
            <person name="Ball S.L."/>
            <person name="Bradley K.W."/>
            <person name="Asai D.J."/>
            <person name="Bowman C.A."/>
            <person name="Russell D.A."/>
            <person name="Pope W.H."/>
            <person name="Jacobs-Sera D."/>
            <person name="Hendrix R.W."/>
            <person name="Hatfull G.F."/>
        </authorList>
    </citation>
    <scope>NUCLEOTIDE SEQUENCE [LARGE SCALE GENOMIC DNA]</scope>
    <source>
        <strain evidence="1 2">DSM 27648</strain>
    </source>
</reference>
<name>A0A0K1QBJ9_9BACT</name>
<dbReference type="AlphaFoldDB" id="A0A0K1QBJ9"/>
<protein>
    <submittedName>
        <fullName evidence="1">Uncharacterized protein</fullName>
    </submittedName>
</protein>
<dbReference type="STRING" id="1391654.AKJ09_09824"/>
<evidence type="ECO:0000313" key="2">
    <source>
        <dbReference type="Proteomes" id="UP000064967"/>
    </source>
</evidence>
<dbReference type="KEGG" id="llu:AKJ09_09824"/>
<accession>A0A0K1QBJ9</accession>
<proteinExistence type="predicted"/>
<dbReference type="RefSeq" id="WP_146653973.1">
    <property type="nucleotide sequence ID" value="NZ_CP012333.1"/>
</dbReference>
<sequence length="181" mass="20340">MAGERVGVGELVPVEGRDYPVFVRLDPEFLVYRRNENRWYYRSIGGLLPITPSDGKWVLHTEPGCSEYDHDTDEERDPVNGQLVAARQRSKTPKGDGWERVKAILDLDPLDGPDDVCEQIAFLARANVTLRLELDRLRTVAEAADQQSMVKASTVELWKALEAWRAFRASQTGSNAEGSKP</sequence>
<keyword evidence="2" id="KW-1185">Reference proteome</keyword>
<organism evidence="1 2">
    <name type="scientific">Labilithrix luteola</name>
    <dbReference type="NCBI Taxonomy" id="1391654"/>
    <lineage>
        <taxon>Bacteria</taxon>
        <taxon>Pseudomonadati</taxon>
        <taxon>Myxococcota</taxon>
        <taxon>Polyangia</taxon>
        <taxon>Polyangiales</taxon>
        <taxon>Labilitrichaceae</taxon>
        <taxon>Labilithrix</taxon>
    </lineage>
</organism>
<evidence type="ECO:0000313" key="1">
    <source>
        <dbReference type="EMBL" id="AKV03161.1"/>
    </source>
</evidence>